<gene>
    <name evidence="1" type="ORF">RRG08_030561</name>
</gene>
<dbReference type="AlphaFoldDB" id="A0AAE0YK24"/>
<dbReference type="EMBL" id="JAWDGP010006045">
    <property type="protein sequence ID" value="KAK3748128.1"/>
    <property type="molecule type" value="Genomic_DNA"/>
</dbReference>
<sequence length="184" mass="20362">MGRVAVNPILDTQITCVLSVNSMGVMNYGEGSGQPNSGHTDNLCPECQFYETVSPNLDTQKTCVLSLDIMRIMTYGEVAVSPILDTHINCVLSVDIMRLMTYSEGSGQPHSGHTDNLCLEPRYYENNDYGRKMGSGYDVNLVKTMAWKMGYGCDVNIVNSMVESWAVAIMLTLLIVWSEDGLWV</sequence>
<dbReference type="Proteomes" id="UP001283361">
    <property type="component" value="Unassembled WGS sequence"/>
</dbReference>
<proteinExistence type="predicted"/>
<protein>
    <submittedName>
        <fullName evidence="1">Uncharacterized protein</fullName>
    </submittedName>
</protein>
<name>A0AAE0YK24_9GAST</name>
<keyword evidence="2" id="KW-1185">Reference proteome</keyword>
<comment type="caution">
    <text evidence="1">The sequence shown here is derived from an EMBL/GenBank/DDBJ whole genome shotgun (WGS) entry which is preliminary data.</text>
</comment>
<organism evidence="1 2">
    <name type="scientific">Elysia crispata</name>
    <name type="common">lettuce slug</name>
    <dbReference type="NCBI Taxonomy" id="231223"/>
    <lineage>
        <taxon>Eukaryota</taxon>
        <taxon>Metazoa</taxon>
        <taxon>Spiralia</taxon>
        <taxon>Lophotrochozoa</taxon>
        <taxon>Mollusca</taxon>
        <taxon>Gastropoda</taxon>
        <taxon>Heterobranchia</taxon>
        <taxon>Euthyneura</taxon>
        <taxon>Panpulmonata</taxon>
        <taxon>Sacoglossa</taxon>
        <taxon>Placobranchoidea</taxon>
        <taxon>Plakobranchidae</taxon>
        <taxon>Elysia</taxon>
    </lineage>
</organism>
<reference evidence="1" key="1">
    <citation type="journal article" date="2023" name="G3 (Bethesda)">
        <title>A reference genome for the long-term kleptoplast-retaining sea slug Elysia crispata morphotype clarki.</title>
        <authorList>
            <person name="Eastman K.E."/>
            <person name="Pendleton A.L."/>
            <person name="Shaikh M.A."/>
            <person name="Suttiyut T."/>
            <person name="Ogas R."/>
            <person name="Tomko P."/>
            <person name="Gavelis G."/>
            <person name="Widhalm J.R."/>
            <person name="Wisecaver J.H."/>
        </authorList>
    </citation>
    <scope>NUCLEOTIDE SEQUENCE</scope>
    <source>
        <strain evidence="1">ECLA1</strain>
    </source>
</reference>
<evidence type="ECO:0000313" key="2">
    <source>
        <dbReference type="Proteomes" id="UP001283361"/>
    </source>
</evidence>
<evidence type="ECO:0000313" key="1">
    <source>
        <dbReference type="EMBL" id="KAK3748128.1"/>
    </source>
</evidence>
<accession>A0AAE0YK24</accession>